<dbReference type="EMBL" id="GBRH01176708">
    <property type="protein sequence ID" value="JAE21188.1"/>
    <property type="molecule type" value="Transcribed_RNA"/>
</dbReference>
<feature type="compositionally biased region" description="Basic and acidic residues" evidence="1">
    <location>
        <begin position="98"/>
        <end position="114"/>
    </location>
</feature>
<name>A0A0A9GKJ0_ARUDO</name>
<protein>
    <submittedName>
        <fullName evidence="2">Uncharacterized protein</fullName>
    </submittedName>
</protein>
<feature type="compositionally biased region" description="Basic and acidic residues" evidence="1">
    <location>
        <begin position="28"/>
        <end position="53"/>
    </location>
</feature>
<dbReference type="AlphaFoldDB" id="A0A0A9GKJ0"/>
<accession>A0A0A9GKJ0</accession>
<reference evidence="2" key="1">
    <citation type="submission" date="2014-09" db="EMBL/GenBank/DDBJ databases">
        <authorList>
            <person name="Magalhaes I.L.F."/>
            <person name="Oliveira U."/>
            <person name="Santos F.R."/>
            <person name="Vidigal T.H.D.A."/>
            <person name="Brescovit A.D."/>
            <person name="Santos A.J."/>
        </authorList>
    </citation>
    <scope>NUCLEOTIDE SEQUENCE</scope>
    <source>
        <tissue evidence="2">Shoot tissue taken approximately 20 cm above the soil surface</tissue>
    </source>
</reference>
<sequence>MKPGTDRARGLAVAVGARGGGTDLGDDSVGRRCSEGARDRPNGGQRDRVEAARNELGNSRRCRAEAWWSGGGTRDAARGMCSGTADGGGRRRGGGTQDRADGDQRDRAEVTHAE</sequence>
<evidence type="ECO:0000313" key="2">
    <source>
        <dbReference type="EMBL" id="JAE21188.1"/>
    </source>
</evidence>
<organism evidence="2">
    <name type="scientific">Arundo donax</name>
    <name type="common">Giant reed</name>
    <name type="synonym">Donax arundinaceus</name>
    <dbReference type="NCBI Taxonomy" id="35708"/>
    <lineage>
        <taxon>Eukaryota</taxon>
        <taxon>Viridiplantae</taxon>
        <taxon>Streptophyta</taxon>
        <taxon>Embryophyta</taxon>
        <taxon>Tracheophyta</taxon>
        <taxon>Spermatophyta</taxon>
        <taxon>Magnoliopsida</taxon>
        <taxon>Liliopsida</taxon>
        <taxon>Poales</taxon>
        <taxon>Poaceae</taxon>
        <taxon>PACMAD clade</taxon>
        <taxon>Arundinoideae</taxon>
        <taxon>Arundineae</taxon>
        <taxon>Arundo</taxon>
    </lineage>
</organism>
<evidence type="ECO:0000256" key="1">
    <source>
        <dbReference type="SAM" id="MobiDB-lite"/>
    </source>
</evidence>
<reference evidence="2" key="2">
    <citation type="journal article" date="2015" name="Data Brief">
        <title>Shoot transcriptome of the giant reed, Arundo donax.</title>
        <authorList>
            <person name="Barrero R.A."/>
            <person name="Guerrero F.D."/>
            <person name="Moolhuijzen P."/>
            <person name="Goolsby J.A."/>
            <person name="Tidwell J."/>
            <person name="Bellgard S.E."/>
            <person name="Bellgard M.I."/>
        </authorList>
    </citation>
    <scope>NUCLEOTIDE SEQUENCE</scope>
    <source>
        <tissue evidence="2">Shoot tissue taken approximately 20 cm above the soil surface</tissue>
    </source>
</reference>
<feature type="region of interest" description="Disordered" evidence="1">
    <location>
        <begin position="1"/>
        <end position="114"/>
    </location>
</feature>
<proteinExistence type="predicted"/>